<dbReference type="Proteomes" id="UP000694549">
    <property type="component" value="Unplaced"/>
</dbReference>
<dbReference type="InterPro" id="IPR011009">
    <property type="entry name" value="Kinase-like_dom_sf"/>
</dbReference>
<dbReference type="Pfam" id="PF24889">
    <property type="entry name" value="CCTL2_WNK"/>
    <property type="match status" value="1"/>
</dbReference>
<name>A0A8B9VYL0_9AVES</name>
<sequence>MSGGAAESGPPAPRFLAPPPPKNGSSSDSSVGEKLGAAEHGAPGAGGAGGGGAGSGGRSEEYRRRRHTMDKDSRGAAATEHRFFRRSVICDSNATALELPSLQPAAPSAPVSGGSAAPSVSPPECAGRTSGIAAAAAQAASLLQQQQPPPAPLPGEGQCPQEPPAAKDAAPLLPKEEEDEAASLPPSSAAGSASAASREFEERRTQQEDIEELETKAVGISPDGRFLKFDIEIGRGSFKTVYKGLDTDTTVEVAWCELQDRKLSKSERQRFKEEAGMLKGLQHPNIVRFYDSWESTVKGKKCIVLVTELMTSGTLKTYLKRFKVMKIKVLRSWCRQILKGLQFLHTRTPPIIHRDLKCDNIFITGPTGSVKIGDLGLATLKRASFAKSVIGTPEFMAPEMYEEKYDESVDVYAFGMCMLEMATSEYPYSECQNAAQIYRRVTSGVKPASFDKVAIPEVKEIIEGCIRQNKGERYAIKDLLNHAFFQEETGVRVELAEEDDGEKIAIKLWLRIEDIKKLKGKYKDNEAIEFSFDLERDVPEDVAQEMVESGYVCEGDHKTMAKAIKDRVSLIKRKREQRQLVREEQEKKLQEEGSQKQQPEQQQPSSASHAGSKHPVSVSGTTPVPTTSASVSTQVEPEEPEADQHQQLQFQQPSISILSDGTVDSGQGSSVYTESCVSSQQTVSYGSQHDQPISTAAVQGYAASVGQVQSQQHGGYQPPAVLQRGRSMSVCVPHLPALPSMSCIPLSAPCTPPPALSAPLSPFYLRTVPEETFAEKLSKALESVLPMHSASPRKHRRSSLPSLSVSPPQHPRGGTPTFPDSQIFFPTVHERPVSFSPPPVCPPKVAVAQRRKSTSFLEAQTCHFQPLLKTGQSLVPPGGSPTNWTPEALVMLGTTAHRVAGEPLHVQVNPVFEPAPVHSDYRSGPTPPEDAHYRMHPEAVYLVGMHYPSQTQVQGQSTSSSASVPSQPTQHTQQNAQQPASSQQPGQYLAPQPSVSTGATPPQTVSQTQTSQVMPMPQAAAGTQLPVSQPVSIIQGEPQLPVAAPSLPQPSVAPSVPIGSHFLPMGQPLPTSMVPQFSVSQLPIAAPHVSVAQPGFQSLPISMPGGMNQPLLTLATSAAATAIPVGSTVVPSQLPTLMQPVAQLPSQVLPQLLQPAVQSVGLPVSIGQAAEASLPAGDALYQGFPSRLPPQYPGDSSVAPSSAVASVSVPSAVLSPPLPTDVVAQPGYLAPVVQPYVEQNVLVPMGNLGGQVQVPQPTVSLAQQASSASSQQAVVEGTQGVSQTAPSESLPSTQPAQSTPLASSMDSAHSDVASGLSDGNENVPASSGRHEGRTTKRHMRRSVRSRSRHEKTARPKLRILNVSNKGDRVVECQLETHNRKMVTFKFDLDGDNPEEIASIMVQNEFILATERDSFVEQVREIIEKADEMLSEDVSVEPEGDQGLESMRTKDDGFFPGSQKLEFKQPDPTSSMPQRIGVPPSSFTQVVHSAGRRFIVSPVPESRLKEQGFFTSAIPGAKETPDMVAASPLHGPGMNLSHSASSLSLQQAFSEMGHAQMTEGPSTAPPVFNQTIPPFPPALSTMAGSGAPPTSAAAPSISVPSSTGVSLPGSVTLPSESAAAGVAPSASVPSSVSPPPASQSGQQSSGVASSASAPASFSLTVTSQPAQPVTADIAPSISTPASLALPATQVAGVTGLGVVAPAVTSQSAPQIVSSVAAPQTSVALSLAQNVALQLPQLSTSGSVSSLAETTVVSAPQSLPESGQPVDKSQLCSAAGLPLPVSAPLSSSVATSVCGSVTQPVIHPLLIPSAITSTPVLPQIPGATPMLPQVPLPGVLPQPVTNLPAVQQTLIHSQPQPAPLPNQPHVHCMEADADAQSKAPGIDDIKTLEEKLRSLFSEHSNVGTAHPSVSLETSLIMETTVIPGIPTTAVAPTKPLTSVSTCIPPSSLPLGPTGLPVLTPVATPGQVITPVSYISAPSSIATAAVKPGTSPSKPPLSRVPSQQPLEDLDAKLRRTLSPETVPVTSAPACSVPSVASTTVTGLVSTAAQSLKEASASCGGESSGMAAAAGAGVLKMGRFQVSVAVDDVLKESDKPETKPVQFETTSSDSSPLSGSSPESTLVKQAGSRKSETVTDSSVDVGGGVPQPVPVLQLPVDVGQPTKVGRFQVTTTTDQVGRFSVSKTQDEVTCAEKEPMTLPLSVDLEQVASSAAAPKKELELRQSPHLNGPSSELEAAFLSGMAKDVDDGSGSPDSLQPMGSKISLPVQSLSNSFNSSYMSSDNESDIEDEDLKLELRRLREKHLKEIQELQSRQKQEIESLYTKLGKVPPAVIIPPAAPLSGRRRRPTKGKGSKSSRSSSQGNKSPQLSGNLSAQSAPSVLPPQQTLHPPGSVPETGQNHLLQPLKPSPSSENLYSAFTSDGALSVPSLSAPGQGTSSTNTVGATVNSQAPQSQPTAIASSRKGTFTDDLHKLVDNWARDAMNLSGKKVGKGHSNYEGPGMARKFSAPGQLCISMTSSLGATPISAASATSLGPFTKAMCPPQQYGYPAASFTAPWSGTGGPAQQPLGQFQPVGAASLQSFNISSLQKSISNPPGSNLRTT</sequence>
<feature type="region of interest" description="Disordered" evidence="14">
    <location>
        <begin position="101"/>
        <end position="217"/>
    </location>
</feature>
<feature type="compositionally biased region" description="Low complexity" evidence="14">
    <location>
        <begin position="2100"/>
        <end position="2118"/>
    </location>
</feature>
<feature type="compositionally biased region" description="Low complexity" evidence="14">
    <location>
        <begin position="1637"/>
        <end position="1648"/>
    </location>
</feature>
<dbReference type="CDD" id="cd14030">
    <property type="entry name" value="STKc_WNK1"/>
    <property type="match status" value="1"/>
</dbReference>
<keyword evidence="10" id="KW-0067">ATP-binding</keyword>
<feature type="compositionally biased region" description="Low complexity" evidence="14">
    <location>
        <begin position="164"/>
        <end position="173"/>
    </location>
</feature>
<evidence type="ECO:0000256" key="11">
    <source>
        <dbReference type="ARBA" id="ARBA00047899"/>
    </source>
</evidence>
<dbReference type="FunFam" id="3.30.200.20:FF:000494">
    <property type="entry name" value="serine/threonine-protein kinase WNK2 isoform X2"/>
    <property type="match status" value="1"/>
</dbReference>
<feature type="region of interest" description="Disordered" evidence="14">
    <location>
        <begin position="786"/>
        <end position="816"/>
    </location>
</feature>
<comment type="catalytic activity">
    <reaction evidence="11">
        <text>L-threonyl-[protein] + ATP = O-phospho-L-threonyl-[protein] + ADP + H(+)</text>
        <dbReference type="Rhea" id="RHEA:46608"/>
        <dbReference type="Rhea" id="RHEA-COMP:11060"/>
        <dbReference type="Rhea" id="RHEA-COMP:11605"/>
        <dbReference type="ChEBI" id="CHEBI:15378"/>
        <dbReference type="ChEBI" id="CHEBI:30013"/>
        <dbReference type="ChEBI" id="CHEBI:30616"/>
        <dbReference type="ChEBI" id="CHEBI:61977"/>
        <dbReference type="ChEBI" id="CHEBI:456216"/>
        <dbReference type="EC" id="2.7.11.1"/>
    </reaction>
</comment>
<dbReference type="InterPro" id="IPR050588">
    <property type="entry name" value="WNK_Ser-Thr_kinase"/>
</dbReference>
<evidence type="ECO:0000256" key="6">
    <source>
        <dbReference type="ARBA" id="ARBA00022553"/>
    </source>
</evidence>
<feature type="compositionally biased region" description="Polar residues" evidence="14">
    <location>
        <begin position="1279"/>
        <end position="1307"/>
    </location>
</feature>
<feature type="compositionally biased region" description="Low complexity" evidence="14">
    <location>
        <begin position="1582"/>
        <end position="1602"/>
    </location>
</feature>
<feature type="compositionally biased region" description="Low complexity" evidence="14">
    <location>
        <begin position="1000"/>
        <end position="1013"/>
    </location>
</feature>
<evidence type="ECO:0000256" key="10">
    <source>
        <dbReference type="ARBA" id="ARBA00022840"/>
    </source>
</evidence>
<feature type="compositionally biased region" description="Low complexity" evidence="14">
    <location>
        <begin position="182"/>
        <end position="197"/>
    </location>
</feature>
<keyword evidence="5" id="KW-0723">Serine/threonine-protein kinase</keyword>
<feature type="region of interest" description="Disordered" evidence="14">
    <location>
        <begin position="1621"/>
        <end position="1648"/>
    </location>
</feature>
<dbReference type="FunFam" id="3.10.20.90:FF:000007">
    <property type="entry name" value="Serine/threonine-protein kinase WNK1 isoform 1"/>
    <property type="match status" value="1"/>
</dbReference>
<evidence type="ECO:0000259" key="15">
    <source>
        <dbReference type="PROSITE" id="PS50011"/>
    </source>
</evidence>
<accession>A0A8B9VYL0</accession>
<dbReference type="InterPro" id="IPR056865">
    <property type="entry name" value="CCTL2_WNK"/>
</dbReference>
<dbReference type="Pfam" id="PF12202">
    <property type="entry name" value="OSR1_C"/>
    <property type="match status" value="1"/>
</dbReference>
<feature type="coiled-coil region" evidence="13">
    <location>
        <begin position="2288"/>
        <end position="2319"/>
    </location>
</feature>
<feature type="region of interest" description="Disordered" evidence="14">
    <location>
        <begin position="1"/>
        <end position="85"/>
    </location>
</feature>
<feature type="region of interest" description="Disordered" evidence="14">
    <location>
        <begin position="1553"/>
        <end position="1606"/>
    </location>
</feature>
<dbReference type="SMART" id="SM00220">
    <property type="entry name" value="S_TKc"/>
    <property type="match status" value="1"/>
</dbReference>
<evidence type="ECO:0000313" key="16">
    <source>
        <dbReference type="Ensembl" id="ENSAZOP00000030087.1"/>
    </source>
</evidence>
<dbReference type="SUPFAM" id="SSF56112">
    <property type="entry name" value="Protein kinase-like (PK-like)"/>
    <property type="match status" value="1"/>
</dbReference>
<dbReference type="Pfam" id="PF00069">
    <property type="entry name" value="Pkinase"/>
    <property type="match status" value="1"/>
</dbReference>
<feature type="region of interest" description="Disordered" evidence="14">
    <location>
        <begin position="2087"/>
        <end position="2142"/>
    </location>
</feature>
<feature type="compositionally biased region" description="Low complexity" evidence="14">
    <location>
        <begin position="595"/>
        <end position="606"/>
    </location>
</feature>
<feature type="compositionally biased region" description="Polar residues" evidence="14">
    <location>
        <begin position="2361"/>
        <end position="2382"/>
    </location>
</feature>
<feature type="compositionally biased region" description="Polar residues" evidence="14">
    <location>
        <begin position="2403"/>
        <end position="2414"/>
    </location>
</feature>
<feature type="compositionally biased region" description="Low complexity" evidence="14">
    <location>
        <begin position="615"/>
        <end position="635"/>
    </location>
</feature>
<feature type="compositionally biased region" description="Low complexity" evidence="14">
    <location>
        <begin position="101"/>
        <end position="123"/>
    </location>
</feature>
<feature type="region of interest" description="Disordered" evidence="14">
    <location>
        <begin position="951"/>
        <end position="1024"/>
    </location>
</feature>
<reference evidence="16" key="1">
    <citation type="submission" date="2025-08" db="UniProtKB">
        <authorList>
            <consortium name="Ensembl"/>
        </authorList>
    </citation>
    <scope>IDENTIFICATION</scope>
</reference>
<comment type="catalytic activity">
    <reaction evidence="12">
        <text>L-seryl-[protein] + ATP = O-phospho-L-seryl-[protein] + ADP + H(+)</text>
        <dbReference type="Rhea" id="RHEA:17989"/>
        <dbReference type="Rhea" id="RHEA-COMP:9863"/>
        <dbReference type="Rhea" id="RHEA-COMP:11604"/>
        <dbReference type="ChEBI" id="CHEBI:15378"/>
        <dbReference type="ChEBI" id="CHEBI:29999"/>
        <dbReference type="ChEBI" id="CHEBI:30616"/>
        <dbReference type="ChEBI" id="CHEBI:83421"/>
        <dbReference type="ChEBI" id="CHEBI:456216"/>
        <dbReference type="EC" id="2.7.11.1"/>
    </reaction>
</comment>
<feature type="compositionally biased region" description="Gly residues" evidence="14">
    <location>
        <begin position="43"/>
        <end position="57"/>
    </location>
</feature>
<evidence type="ECO:0000313" key="17">
    <source>
        <dbReference type="Proteomes" id="UP000694549"/>
    </source>
</evidence>
<dbReference type="EC" id="2.7.11.1" evidence="3"/>
<keyword evidence="9" id="KW-0418">Kinase</keyword>
<comment type="cofactor">
    <cofactor evidence="1">
        <name>Mg(2+)</name>
        <dbReference type="ChEBI" id="CHEBI:18420"/>
    </cofactor>
</comment>
<feature type="compositionally biased region" description="Basic and acidic residues" evidence="14">
    <location>
        <begin position="198"/>
        <end position="207"/>
    </location>
</feature>
<evidence type="ECO:0000256" key="4">
    <source>
        <dbReference type="ARBA" id="ARBA00022490"/>
    </source>
</evidence>
<feature type="compositionally biased region" description="Low complexity" evidence="14">
    <location>
        <begin position="1621"/>
        <end position="1630"/>
    </location>
</feature>
<feature type="compositionally biased region" description="Basic residues" evidence="14">
    <location>
        <begin position="1335"/>
        <end position="1356"/>
    </location>
</feature>
<keyword evidence="4" id="KW-0963">Cytoplasm</keyword>
<dbReference type="Gene3D" id="1.10.510.10">
    <property type="entry name" value="Transferase(Phosphotransferase) domain 1"/>
    <property type="match status" value="1"/>
</dbReference>
<dbReference type="InterPro" id="IPR008271">
    <property type="entry name" value="Ser/Thr_kinase_AS"/>
</dbReference>
<dbReference type="GO" id="GO:0005524">
    <property type="term" value="F:ATP binding"/>
    <property type="evidence" value="ECO:0007669"/>
    <property type="project" value="UniProtKB-KW"/>
</dbReference>
<dbReference type="FunFam" id="3.10.20.90:FF:000012">
    <property type="entry name" value="Serine/threonine-protein kinase WNK1 isoform 2"/>
    <property type="match status" value="1"/>
</dbReference>
<feature type="compositionally biased region" description="Low complexity" evidence="14">
    <location>
        <begin position="2350"/>
        <end position="2360"/>
    </location>
</feature>
<evidence type="ECO:0000256" key="12">
    <source>
        <dbReference type="ARBA" id="ARBA00048679"/>
    </source>
</evidence>
<proteinExistence type="predicted"/>
<dbReference type="FunFam" id="1.10.510.10:FF:000006">
    <property type="entry name" value="Serine/threonine-protein kinase WNK1 isoform 2"/>
    <property type="match status" value="1"/>
</dbReference>
<evidence type="ECO:0000256" key="7">
    <source>
        <dbReference type="ARBA" id="ARBA00022679"/>
    </source>
</evidence>
<feature type="region of interest" description="Disordered" evidence="14">
    <location>
        <begin position="1270"/>
        <end position="1356"/>
    </location>
</feature>
<dbReference type="GO" id="GO:0005737">
    <property type="term" value="C:cytoplasm"/>
    <property type="evidence" value="ECO:0007669"/>
    <property type="project" value="UniProtKB-SubCell"/>
</dbReference>
<evidence type="ECO:0000256" key="8">
    <source>
        <dbReference type="ARBA" id="ARBA00022741"/>
    </source>
</evidence>
<keyword evidence="7" id="KW-0808">Transferase</keyword>
<feature type="compositionally biased region" description="Polar residues" evidence="14">
    <location>
        <begin position="2422"/>
        <end position="2458"/>
    </location>
</feature>
<dbReference type="InterPro" id="IPR000719">
    <property type="entry name" value="Prot_kinase_dom"/>
</dbReference>
<evidence type="ECO:0000256" key="14">
    <source>
        <dbReference type="SAM" id="MobiDB-lite"/>
    </source>
</evidence>
<feature type="domain" description="Protein kinase" evidence="15">
    <location>
        <begin position="227"/>
        <end position="485"/>
    </location>
</feature>
<dbReference type="PANTHER" id="PTHR13902">
    <property type="entry name" value="SERINE/THREONINE-PROTEIN KINASE WNK WITH NO LYSINE -RELATED"/>
    <property type="match status" value="1"/>
</dbReference>
<feature type="compositionally biased region" description="Low complexity" evidence="14">
    <location>
        <begin position="951"/>
        <end position="987"/>
    </location>
</feature>
<feature type="compositionally biased region" description="Low complexity" evidence="14">
    <location>
        <begin position="133"/>
        <end position="146"/>
    </location>
</feature>
<feature type="compositionally biased region" description="Pro residues" evidence="14">
    <location>
        <begin position="10"/>
        <end position="22"/>
    </location>
</feature>
<dbReference type="Gene3D" id="3.10.20.90">
    <property type="entry name" value="Phosphatidylinositol 3-kinase Catalytic Subunit, Chain A, domain 1"/>
    <property type="match status" value="2"/>
</dbReference>
<keyword evidence="13" id="KW-0175">Coiled coil</keyword>
<evidence type="ECO:0000256" key="9">
    <source>
        <dbReference type="ARBA" id="ARBA00022777"/>
    </source>
</evidence>
<keyword evidence="17" id="KW-1185">Reference proteome</keyword>
<feature type="region of interest" description="Disordered" evidence="14">
    <location>
        <begin position="2327"/>
        <end position="2458"/>
    </location>
</feature>
<evidence type="ECO:0000256" key="3">
    <source>
        <dbReference type="ARBA" id="ARBA00012513"/>
    </source>
</evidence>
<feature type="region of interest" description="Disordered" evidence="14">
    <location>
        <begin position="579"/>
        <end position="649"/>
    </location>
</feature>
<dbReference type="PROSITE" id="PS00108">
    <property type="entry name" value="PROTEIN_KINASE_ST"/>
    <property type="match status" value="1"/>
</dbReference>
<evidence type="ECO:0000256" key="2">
    <source>
        <dbReference type="ARBA" id="ARBA00004496"/>
    </source>
</evidence>
<reference evidence="16" key="2">
    <citation type="submission" date="2025-09" db="UniProtKB">
        <authorList>
            <consortium name="Ensembl"/>
        </authorList>
    </citation>
    <scope>IDENTIFICATION</scope>
</reference>
<keyword evidence="8" id="KW-0547">Nucleotide-binding</keyword>
<dbReference type="PROSITE" id="PS50011">
    <property type="entry name" value="PROTEIN_KINASE_DOM"/>
    <property type="match status" value="1"/>
</dbReference>
<feature type="compositionally biased region" description="Basic and acidic residues" evidence="14">
    <location>
        <begin position="58"/>
        <end position="82"/>
    </location>
</feature>
<evidence type="ECO:0000256" key="5">
    <source>
        <dbReference type="ARBA" id="ARBA00022527"/>
    </source>
</evidence>
<dbReference type="Gene3D" id="3.30.200.20">
    <property type="entry name" value="Phosphorylase Kinase, domain 1"/>
    <property type="match status" value="1"/>
</dbReference>
<keyword evidence="6" id="KW-0597">Phosphoprotein</keyword>
<protein>
    <recommendedName>
        <fullName evidence="3">non-specific serine/threonine protein kinase</fullName>
        <ecNumber evidence="3">2.7.11.1</ecNumber>
    </recommendedName>
</protein>
<evidence type="ECO:0000256" key="1">
    <source>
        <dbReference type="ARBA" id="ARBA00001946"/>
    </source>
</evidence>
<dbReference type="GO" id="GO:0004674">
    <property type="term" value="F:protein serine/threonine kinase activity"/>
    <property type="evidence" value="ECO:0007669"/>
    <property type="project" value="UniProtKB-KW"/>
</dbReference>
<dbReference type="InterPro" id="IPR024678">
    <property type="entry name" value="Kinase_OSR1/WNK_CCT"/>
</dbReference>
<organism evidence="16 17">
    <name type="scientific">Anas zonorhyncha</name>
    <name type="common">Eastern spot-billed duck</name>
    <dbReference type="NCBI Taxonomy" id="75864"/>
    <lineage>
        <taxon>Eukaryota</taxon>
        <taxon>Metazoa</taxon>
        <taxon>Chordata</taxon>
        <taxon>Craniata</taxon>
        <taxon>Vertebrata</taxon>
        <taxon>Euteleostomi</taxon>
        <taxon>Archelosauria</taxon>
        <taxon>Archosauria</taxon>
        <taxon>Dinosauria</taxon>
        <taxon>Saurischia</taxon>
        <taxon>Theropoda</taxon>
        <taxon>Coelurosauria</taxon>
        <taxon>Aves</taxon>
        <taxon>Neognathae</taxon>
        <taxon>Galloanserae</taxon>
        <taxon>Anseriformes</taxon>
        <taxon>Anatidae</taxon>
        <taxon>Anatinae</taxon>
        <taxon>Anas</taxon>
    </lineage>
</organism>
<feature type="compositionally biased region" description="Basic residues" evidence="14">
    <location>
        <begin position="2337"/>
        <end position="2349"/>
    </location>
</feature>
<feature type="compositionally biased region" description="Basic and acidic residues" evidence="14">
    <location>
        <begin position="579"/>
        <end position="594"/>
    </location>
</feature>
<evidence type="ECO:0000256" key="13">
    <source>
        <dbReference type="SAM" id="Coils"/>
    </source>
</evidence>
<dbReference type="Ensembl" id="ENSAZOT00000032199.1">
    <property type="protein sequence ID" value="ENSAZOP00000030087.1"/>
    <property type="gene ID" value="ENSAZOG00000018793.1"/>
</dbReference>
<comment type="subcellular location">
    <subcellularLocation>
        <location evidence="2">Cytoplasm</location>
    </subcellularLocation>
</comment>